<evidence type="ECO:0000256" key="2">
    <source>
        <dbReference type="ARBA" id="ARBA00022763"/>
    </source>
</evidence>
<dbReference type="SUPFAM" id="SSF55874">
    <property type="entry name" value="ATPase domain of HSP90 chaperone/DNA topoisomerase II/histidine kinase"/>
    <property type="match status" value="1"/>
</dbReference>
<dbReference type="InterPro" id="IPR020568">
    <property type="entry name" value="Ribosomal_Su5_D2-typ_SF"/>
</dbReference>
<dbReference type="PANTHER" id="PTHR10073">
    <property type="entry name" value="DNA MISMATCH REPAIR PROTEIN MLH, PMS, MUTL"/>
    <property type="match status" value="1"/>
</dbReference>
<dbReference type="SUPFAM" id="SSF118116">
    <property type="entry name" value="DNA mismatch repair protein MutL"/>
    <property type="match status" value="1"/>
</dbReference>
<dbReference type="Proteomes" id="UP001318040">
    <property type="component" value="Chromosome 6"/>
</dbReference>
<dbReference type="InterPro" id="IPR014721">
    <property type="entry name" value="Ribsml_uS5_D2-typ_fold_subgr"/>
</dbReference>
<evidence type="ECO:0000313" key="7">
    <source>
        <dbReference type="RefSeq" id="XP_032803971.1"/>
    </source>
</evidence>
<dbReference type="Gene3D" id="3.30.1540.20">
    <property type="entry name" value="MutL, C-terminal domain, dimerisation subdomain"/>
    <property type="match status" value="1"/>
</dbReference>
<dbReference type="RefSeq" id="XP_032803972.1">
    <property type="nucleotide sequence ID" value="XM_032948081.1"/>
</dbReference>
<dbReference type="InterPro" id="IPR002099">
    <property type="entry name" value="MutL/Mlh/PMS"/>
</dbReference>
<dbReference type="PANTHER" id="PTHR10073:SF47">
    <property type="entry name" value="DNA MISMATCH REPAIR PROTEIN MLH3"/>
    <property type="match status" value="1"/>
</dbReference>
<dbReference type="SMART" id="SM01340">
    <property type="entry name" value="DNA_mis_repair"/>
    <property type="match status" value="1"/>
</dbReference>
<dbReference type="InterPro" id="IPR042120">
    <property type="entry name" value="MutL_C_dimsub"/>
</dbReference>
<organism evidence="5 6">
    <name type="scientific">Petromyzon marinus</name>
    <name type="common">Sea lamprey</name>
    <dbReference type="NCBI Taxonomy" id="7757"/>
    <lineage>
        <taxon>Eukaryota</taxon>
        <taxon>Metazoa</taxon>
        <taxon>Chordata</taxon>
        <taxon>Craniata</taxon>
        <taxon>Vertebrata</taxon>
        <taxon>Cyclostomata</taxon>
        <taxon>Hyperoartia</taxon>
        <taxon>Petromyzontiformes</taxon>
        <taxon>Petromyzontidae</taxon>
        <taxon>Petromyzon</taxon>
    </lineage>
</organism>
<proteinExistence type="inferred from homology"/>
<dbReference type="InterPro" id="IPR036890">
    <property type="entry name" value="HATPase_C_sf"/>
</dbReference>
<dbReference type="CDD" id="cd03486">
    <property type="entry name" value="MutL_Trans_MLH3"/>
    <property type="match status" value="1"/>
</dbReference>
<dbReference type="RefSeq" id="XP_032803970.1">
    <property type="nucleotide sequence ID" value="XM_032948079.1"/>
</dbReference>
<name>A0AAJ7SSF6_PETMA</name>
<feature type="region of interest" description="Disordered" evidence="3">
    <location>
        <begin position="484"/>
        <end position="520"/>
    </location>
</feature>
<dbReference type="GO" id="GO:0006298">
    <property type="term" value="P:mismatch repair"/>
    <property type="evidence" value="ECO:0007669"/>
    <property type="project" value="InterPro"/>
</dbReference>
<dbReference type="InterPro" id="IPR037198">
    <property type="entry name" value="MutL_C_sf"/>
</dbReference>
<dbReference type="SUPFAM" id="SSF54211">
    <property type="entry name" value="Ribosomal protein S5 domain 2-like"/>
    <property type="match status" value="1"/>
</dbReference>
<dbReference type="GO" id="GO:0005524">
    <property type="term" value="F:ATP binding"/>
    <property type="evidence" value="ECO:0007669"/>
    <property type="project" value="InterPro"/>
</dbReference>
<dbReference type="PROSITE" id="PS01159">
    <property type="entry name" value="WW_DOMAIN_1"/>
    <property type="match status" value="1"/>
</dbReference>
<evidence type="ECO:0000259" key="4">
    <source>
        <dbReference type="PROSITE" id="PS01159"/>
    </source>
</evidence>
<dbReference type="Gene3D" id="3.30.565.10">
    <property type="entry name" value="Histidine kinase-like ATPase, C-terminal domain"/>
    <property type="match status" value="1"/>
</dbReference>
<reference evidence="6 7" key="1">
    <citation type="submission" date="2025-04" db="UniProtKB">
        <authorList>
            <consortium name="RefSeq"/>
        </authorList>
    </citation>
    <scope>IDENTIFICATION</scope>
    <source>
        <tissue evidence="6 7">Sperm</tissue>
    </source>
</reference>
<dbReference type="GO" id="GO:0032300">
    <property type="term" value="C:mismatch repair complex"/>
    <property type="evidence" value="ECO:0007669"/>
    <property type="project" value="InterPro"/>
</dbReference>
<comment type="similarity">
    <text evidence="1">Belongs to the DNA mismatch repair MutL/HexB family.</text>
</comment>
<dbReference type="FunFam" id="3.30.230.10:FF:000028">
    <property type="entry name" value="DNA mismatch repair protein Mlh3"/>
    <property type="match status" value="1"/>
</dbReference>
<evidence type="ECO:0000256" key="1">
    <source>
        <dbReference type="ARBA" id="ARBA00006082"/>
    </source>
</evidence>
<dbReference type="InterPro" id="IPR013507">
    <property type="entry name" value="DNA_mismatch_S5_2-like"/>
</dbReference>
<gene>
    <name evidence="6 7 8" type="primary">MLH3</name>
</gene>
<dbReference type="GO" id="GO:0016887">
    <property type="term" value="F:ATP hydrolysis activity"/>
    <property type="evidence" value="ECO:0007669"/>
    <property type="project" value="InterPro"/>
</dbReference>
<protein>
    <submittedName>
        <fullName evidence="6 7">DNA mismatch repair protein Mlh3</fullName>
    </submittedName>
</protein>
<dbReference type="InterPro" id="IPR038973">
    <property type="entry name" value="MutL/Mlh/Pms-like"/>
</dbReference>
<evidence type="ECO:0000313" key="6">
    <source>
        <dbReference type="RefSeq" id="XP_032803970.1"/>
    </source>
</evidence>
<feature type="domain" description="WW" evidence="4">
    <location>
        <begin position="1206"/>
        <end position="1232"/>
    </location>
</feature>
<dbReference type="Gene3D" id="3.30.230.10">
    <property type="match status" value="1"/>
</dbReference>
<dbReference type="SMART" id="SM00853">
    <property type="entry name" value="MutL_C"/>
    <property type="match status" value="1"/>
</dbReference>
<dbReference type="CTD" id="27030"/>
<dbReference type="Gene3D" id="3.30.1370.100">
    <property type="entry name" value="MutL, C-terminal domain, regulatory subdomain"/>
    <property type="match status" value="1"/>
</dbReference>
<evidence type="ECO:0000313" key="5">
    <source>
        <dbReference type="Proteomes" id="UP001318040"/>
    </source>
</evidence>
<accession>A0AAJ7SSF6</accession>
<dbReference type="Pfam" id="PF08676">
    <property type="entry name" value="MutL_C"/>
    <property type="match status" value="1"/>
</dbReference>
<sequence>MLQELPPEVQARLRSGVALSTASQCVEELLLNSLDAGASCVAARLHMDDFRFQVVDNGNGITSNDLQVLGNRYFTSKCHKIKDLENLRYYGYRGEALASIASVSSVVEITSRATSSSRTYTKVIQDMQSVIVHEAEKIRPSHGTTVTVHNFFYNLPVRRKCIPPILEYEKIRQKIEAIALVHHQVSFTLKNEYTGTVSVQCQRTNSMLSRFGQIFGETKAQRLSEINYQSENFQIAGYIGREGHHNKNLQFIYVNGRLVLKTKLHKLVNILLKKLSIICKQKICQKWAWKDPLLSPSKKEGSLRNSELHGIFVLNITCPLSDYDICLDPMKTLIEFQDWENVLGCVEMSVKEFLERENLSAKEDISREDIKRELLDNDFIIGHPCTKNSMEDAKEFGVLGESPVRPSFASLEIYGPELQSHSVKRKCTFVSEVPSNCQEVVVDFNTDNFKQTEVETAAEQVPTTDKNIHGKINTPAEKDILVDAGSNHDSPDREHFSETSTGNSGSVIFESTSNLPTDNTVDEDNVICDDQGSVGICLSSSNTDAIVCSVILDKSSEQTNSESSIADIATPNNVEGFNNLLDIDNETCIGTCSCMNKTLAHQLCKQKRHLDAEHFSVKDTASHNHTLQLCGVQQHISTTIPEESKFDPICITGKQSDISNPGFHQERSTNFNSAQLGPKSTQDINMDCDLPGSEMLHRFEGNKAKQVCLNNLQPHMKPNDSTDGCHTTNICHQLHFKPLRPGSILSANTERIDSGQNLADYKASGGKLNCISRSWKEIRLCPNKPCVHHSLSQPTSESLRRRLTEDIRIDGDMRRQCFQTAVSKLHTDYFDKYRLDLPFPLSSTVKKPSYPVNISSITNSLGKFRRTSDEKCATQIALSENKMGSSEHENANRGSAISCPLFPPLSKNIAEGSGNRDILANKIKPISIKCQQFLSAKSSHISSRVLASHSSDAKTERTFLHHNNCSEIATKEHIKDSKDFNIAKYFEKNTVTNNTSSISLSKKLSKLIGCTHPKEHRPISNSSAGIHSLEKINSSEDVEKKQIVQIHCSETTRSVIQIHSKKEQKEEKVIMENTDTTSPAMSLRKHCHVPLKDCMADYLGYSKHVDVADKGDIQPFDNQVCKQYCSEECLIDSVQGCTVQSTISETVNISESAEREKTAALENEETVNNHRIKNMNTEVTGDNLNRENKKTEIGSSSPGTQMKSNWVSHYDSTLEKRVYVNLKTGISSYKPPPSADLQVACIQGFCTMNILVVDSSGRSSSCQPFITDSALPFIPRSKEKRLSNLGKNHRGGNGSESTLREEWKQHLADCNAEVGSKWKEGETKHGDGSSQNSVKALFSEWENPVFYRPPEVAVDTIANSMNAKAVKVHNILNPFKFTKDMFASLQVIQQVDKKFIVCLCTDKGPERQKDLNILILVDQHAAHERVRLEQLTAELFEVSEDSADIGKRVMRTSLVVPPMALEFNCHEISLIRSYQGHLERHGLQLAFPAEAVVHVTGVPACLVERETGEARRGRPPITGTILEELIREELELLQQTGGARGTLPRAIIRVLNSQACHGAVKFGDKLSWDECASLMRDLAKCQLPFQCAHGRPAMMPLANLHHLPVVCNMQKPCKPNLSGLRKQIGLPKSVKTKD</sequence>
<keyword evidence="2" id="KW-0227">DNA damage</keyword>
<keyword evidence="5" id="KW-1185">Reference proteome</keyword>
<dbReference type="GO" id="GO:0030983">
    <property type="term" value="F:mismatched DNA binding"/>
    <property type="evidence" value="ECO:0007669"/>
    <property type="project" value="InterPro"/>
</dbReference>
<dbReference type="RefSeq" id="XP_032803971.1">
    <property type="nucleotide sequence ID" value="XM_032948080.1"/>
</dbReference>
<dbReference type="Pfam" id="PF13589">
    <property type="entry name" value="HATPase_c_3"/>
    <property type="match status" value="1"/>
</dbReference>
<evidence type="ECO:0000256" key="3">
    <source>
        <dbReference type="SAM" id="MobiDB-lite"/>
    </source>
</evidence>
<evidence type="ECO:0000313" key="8">
    <source>
        <dbReference type="RefSeq" id="XP_032803972.1"/>
    </source>
</evidence>
<feature type="compositionally biased region" description="Polar residues" evidence="3">
    <location>
        <begin position="498"/>
        <end position="519"/>
    </location>
</feature>
<dbReference type="NCBIfam" id="TIGR00585">
    <property type="entry name" value="mutl"/>
    <property type="match status" value="1"/>
</dbReference>
<dbReference type="InterPro" id="IPR001202">
    <property type="entry name" value="WW_dom"/>
</dbReference>
<dbReference type="KEGG" id="pmrn:116939551"/>
<dbReference type="GO" id="GO:0140664">
    <property type="term" value="F:ATP-dependent DNA damage sensor activity"/>
    <property type="evidence" value="ECO:0007669"/>
    <property type="project" value="InterPro"/>
</dbReference>
<dbReference type="Pfam" id="PF01119">
    <property type="entry name" value="DNA_mis_repair"/>
    <property type="match status" value="1"/>
</dbReference>
<dbReference type="InterPro" id="IPR014790">
    <property type="entry name" value="MutL_C"/>
</dbReference>
<dbReference type="InterPro" id="IPR042121">
    <property type="entry name" value="MutL_C_regsub"/>
</dbReference>